<dbReference type="Proteomes" id="UP000637267">
    <property type="component" value="Unassembled WGS sequence"/>
</dbReference>
<evidence type="ECO:0000313" key="1">
    <source>
        <dbReference type="EMBL" id="GGP23166.1"/>
    </source>
</evidence>
<protein>
    <submittedName>
        <fullName evidence="1">Uncharacterized protein</fullName>
    </submittedName>
</protein>
<organism evidence="1 2">
    <name type="scientific">Silvimonas iriomotensis</name>
    <dbReference type="NCBI Taxonomy" id="449662"/>
    <lineage>
        <taxon>Bacteria</taxon>
        <taxon>Pseudomonadati</taxon>
        <taxon>Pseudomonadota</taxon>
        <taxon>Betaproteobacteria</taxon>
        <taxon>Neisseriales</taxon>
        <taxon>Chitinibacteraceae</taxon>
        <taxon>Silvimonas</taxon>
    </lineage>
</organism>
<gene>
    <name evidence="1" type="ORF">GCM10010970_31660</name>
</gene>
<proteinExistence type="predicted"/>
<evidence type="ECO:0000313" key="2">
    <source>
        <dbReference type="Proteomes" id="UP000637267"/>
    </source>
</evidence>
<name>A0ABQ2PCV2_9NEIS</name>
<accession>A0ABQ2PCV2</accession>
<reference evidence="2" key="1">
    <citation type="journal article" date="2019" name="Int. J. Syst. Evol. Microbiol.">
        <title>The Global Catalogue of Microorganisms (GCM) 10K type strain sequencing project: providing services to taxonomists for standard genome sequencing and annotation.</title>
        <authorList>
            <consortium name="The Broad Institute Genomics Platform"/>
            <consortium name="The Broad Institute Genome Sequencing Center for Infectious Disease"/>
            <person name="Wu L."/>
            <person name="Ma J."/>
        </authorList>
    </citation>
    <scope>NUCLEOTIDE SEQUENCE [LARGE SCALE GENOMIC DNA]</scope>
    <source>
        <strain evidence="2">CGMCC 1.8859</strain>
    </source>
</reference>
<dbReference type="EMBL" id="BMLX01000004">
    <property type="protein sequence ID" value="GGP23166.1"/>
    <property type="molecule type" value="Genomic_DNA"/>
</dbReference>
<comment type="caution">
    <text evidence="1">The sequence shown here is derived from an EMBL/GenBank/DDBJ whole genome shotgun (WGS) entry which is preliminary data.</text>
</comment>
<keyword evidence="2" id="KW-1185">Reference proteome</keyword>
<sequence>MLCSRPQLAPEGLVPLIKTVIETMADGKMTIFARRYEFSKSGVSHWLNNGGQPSIKAWLTIALHGGIDMEKLFNAEVADWVMPEKPVQLTLPMAESFRSGVRSRELDWEDIRSKLRVILDRAVPISINEAADEVGVGRKHLYLQANTEARAIGDRHRRYRAGCSNQRIADLRQKIGELLEERLAEGYAGISARDVWTALDVETRSVSGIFEHIAAVLAERMY</sequence>